<name>S8C519_9LAMI</name>
<feature type="repeat" description="PPR" evidence="3">
    <location>
        <begin position="251"/>
        <end position="286"/>
    </location>
</feature>
<dbReference type="OrthoDB" id="428658at2759"/>
<organism evidence="5 6">
    <name type="scientific">Genlisea aurea</name>
    <dbReference type="NCBI Taxonomy" id="192259"/>
    <lineage>
        <taxon>Eukaryota</taxon>
        <taxon>Viridiplantae</taxon>
        <taxon>Streptophyta</taxon>
        <taxon>Embryophyta</taxon>
        <taxon>Tracheophyta</taxon>
        <taxon>Spermatophyta</taxon>
        <taxon>Magnoliopsida</taxon>
        <taxon>eudicotyledons</taxon>
        <taxon>Gunneridae</taxon>
        <taxon>Pentapetalae</taxon>
        <taxon>asterids</taxon>
        <taxon>lamiids</taxon>
        <taxon>Lamiales</taxon>
        <taxon>Lentibulariaceae</taxon>
        <taxon>Genlisea</taxon>
    </lineage>
</organism>
<dbReference type="PANTHER" id="PTHR47926">
    <property type="entry name" value="PENTATRICOPEPTIDE REPEAT-CONTAINING PROTEIN"/>
    <property type="match status" value="1"/>
</dbReference>
<feature type="repeat" description="PPR" evidence="3">
    <location>
        <begin position="423"/>
        <end position="458"/>
    </location>
</feature>
<feature type="repeat" description="PPR" evidence="3">
    <location>
        <begin position="149"/>
        <end position="183"/>
    </location>
</feature>
<keyword evidence="6" id="KW-1185">Reference proteome</keyword>
<dbReference type="GO" id="GO:0008270">
    <property type="term" value="F:zinc ion binding"/>
    <property type="evidence" value="ECO:0007669"/>
    <property type="project" value="InterPro"/>
</dbReference>
<evidence type="ECO:0000256" key="1">
    <source>
        <dbReference type="ARBA" id="ARBA00006643"/>
    </source>
</evidence>
<reference evidence="5 6" key="1">
    <citation type="journal article" date="2013" name="BMC Genomics">
        <title>The miniature genome of a carnivorous plant Genlisea aurea contains a low number of genes and short non-coding sequences.</title>
        <authorList>
            <person name="Leushkin E.V."/>
            <person name="Sutormin R.A."/>
            <person name="Nabieva E.R."/>
            <person name="Penin A.A."/>
            <person name="Kondrashov A.S."/>
            <person name="Logacheva M.D."/>
        </authorList>
    </citation>
    <scope>NUCLEOTIDE SEQUENCE [LARGE SCALE GENOMIC DNA]</scope>
</reference>
<dbReference type="Pfam" id="PF01535">
    <property type="entry name" value="PPR"/>
    <property type="match status" value="6"/>
</dbReference>
<dbReference type="Pfam" id="PF14432">
    <property type="entry name" value="DYW_deaminase"/>
    <property type="match status" value="1"/>
</dbReference>
<dbReference type="PANTHER" id="PTHR47926:SF426">
    <property type="entry name" value="TETRATRICOPEPTIDE-LIKE HELICAL DOMAIN SUPERFAMILY, DYW DOMAIN-CONTAINING PROTEIN"/>
    <property type="match status" value="1"/>
</dbReference>
<dbReference type="Gene3D" id="1.25.40.10">
    <property type="entry name" value="Tetratricopeptide repeat domain"/>
    <property type="match status" value="3"/>
</dbReference>
<keyword evidence="2" id="KW-0677">Repeat</keyword>
<proteinExistence type="inferred from homology"/>
<dbReference type="InterPro" id="IPR046848">
    <property type="entry name" value="E_motif"/>
</dbReference>
<feature type="repeat" description="PPR" evidence="3">
    <location>
        <begin position="388"/>
        <end position="422"/>
    </location>
</feature>
<dbReference type="InterPro" id="IPR032867">
    <property type="entry name" value="DYW_dom"/>
</dbReference>
<sequence length="700" mass="78356">MVYGEMFFSKLPSGLPPHLISRFIKKYLDAGYLAQARRLFDEMSSPDVRSWTMLISQYVKIGNSREAILMYTRGKESGKVKPDRLAILAAIKACAVSGDLINGKKLHSDAIYYGFSSDTLLGNALIDMYGKCKCIEGAKMVFDGLTSRDLITWTSFCCSYVNCGLPRDSLRVFREMGSAGVKPNAITLSSVLPACSDLKCLKLGREIHCYCVKNGDLRDSVFVNSALMDMYSRCSSVERAESIFGNMKRLDVVSWNVMLSAYFRNGDWETGFRRFHELRRNRGLRPDVVSWNTSITGCVENGKLREGLELVVDMQKMGFKPNQITVASLLTACVQLEDWRRGKETHGYMIRHRYTEDPASSTALVWIYAKGGDCEAAERVFDTIPEKDTVAWNTMIAANAMHGKGKESLLLFETMLAGGAAPNSVTFTCVLSGCSHSKMVDEGVAVFRSMAGEHGIEPGAEHFSSVVDVLSRGGRLEEAYEFVVSEMSAEPTPSTWGALLGGCRMYKNVELGRIAAKRLFEIEPENPGNYVLFYNILVAAKLWEEASEVRRMMRDKGIRKVPGCSWIRVKNRIHTFLAGSKKNADELNGFVEEVRGEMRRAGHHPNTDFVLQDLDTEEEQERSLCGHSEKLAVAYGVLAATRNESSSSSTLRVFKNLRMCGDCHETIKFVSKSRGLRIVVRDSLRFHHFEEGSCSCRDFW</sequence>
<accession>S8C519</accession>
<dbReference type="GO" id="GO:0003723">
    <property type="term" value="F:RNA binding"/>
    <property type="evidence" value="ECO:0007669"/>
    <property type="project" value="InterPro"/>
</dbReference>
<dbReference type="AlphaFoldDB" id="S8C519"/>
<dbReference type="FunFam" id="1.25.40.10:FF:000436">
    <property type="entry name" value="Pentatricopeptide repeat-containing protein At5g39350 family"/>
    <property type="match status" value="1"/>
</dbReference>
<dbReference type="InterPro" id="IPR011990">
    <property type="entry name" value="TPR-like_helical_dom_sf"/>
</dbReference>
<dbReference type="FunFam" id="1.25.40.10:FF:000090">
    <property type="entry name" value="Pentatricopeptide repeat-containing protein, chloroplastic"/>
    <property type="match status" value="1"/>
</dbReference>
<evidence type="ECO:0000256" key="2">
    <source>
        <dbReference type="ARBA" id="ARBA00022737"/>
    </source>
</evidence>
<dbReference type="GO" id="GO:0009451">
    <property type="term" value="P:RNA modification"/>
    <property type="evidence" value="ECO:0007669"/>
    <property type="project" value="InterPro"/>
</dbReference>
<feature type="domain" description="DYW" evidence="4">
    <location>
        <begin position="602"/>
        <end position="700"/>
    </location>
</feature>
<dbReference type="Pfam" id="PF20431">
    <property type="entry name" value="E_motif"/>
    <property type="match status" value="1"/>
</dbReference>
<evidence type="ECO:0000256" key="3">
    <source>
        <dbReference type="PROSITE-ProRule" id="PRU00708"/>
    </source>
</evidence>
<dbReference type="PROSITE" id="PS51375">
    <property type="entry name" value="PPR"/>
    <property type="match status" value="5"/>
</dbReference>
<evidence type="ECO:0000259" key="4">
    <source>
        <dbReference type="Pfam" id="PF14432"/>
    </source>
</evidence>
<dbReference type="NCBIfam" id="TIGR00756">
    <property type="entry name" value="PPR"/>
    <property type="match status" value="4"/>
</dbReference>
<dbReference type="InterPro" id="IPR002885">
    <property type="entry name" value="PPR_rpt"/>
</dbReference>
<gene>
    <name evidence="5" type="ORF">M569_12946</name>
</gene>
<comment type="similarity">
    <text evidence="1">Belongs to the PPR family. PCMP-H subfamily.</text>
</comment>
<dbReference type="SUPFAM" id="SSF48452">
    <property type="entry name" value="TPR-like"/>
    <property type="match status" value="1"/>
</dbReference>
<comment type="caution">
    <text evidence="5">The sequence shown here is derived from an EMBL/GenBank/DDBJ whole genome shotgun (WGS) entry which is preliminary data.</text>
</comment>
<evidence type="ECO:0000313" key="5">
    <source>
        <dbReference type="EMBL" id="EPS61845.1"/>
    </source>
</evidence>
<dbReference type="EMBL" id="AUSU01006559">
    <property type="protein sequence ID" value="EPS61845.1"/>
    <property type="molecule type" value="Genomic_DNA"/>
</dbReference>
<dbReference type="Proteomes" id="UP000015453">
    <property type="component" value="Unassembled WGS sequence"/>
</dbReference>
<protein>
    <recommendedName>
        <fullName evidence="4">DYW domain-containing protein</fullName>
    </recommendedName>
</protein>
<feature type="repeat" description="PPR" evidence="3">
    <location>
        <begin position="287"/>
        <end position="321"/>
    </location>
</feature>
<dbReference type="Pfam" id="PF13041">
    <property type="entry name" value="PPR_2"/>
    <property type="match status" value="2"/>
</dbReference>
<dbReference type="InterPro" id="IPR046960">
    <property type="entry name" value="PPR_At4g14850-like_plant"/>
</dbReference>
<evidence type="ECO:0000313" key="6">
    <source>
        <dbReference type="Proteomes" id="UP000015453"/>
    </source>
</evidence>